<proteinExistence type="predicted"/>
<dbReference type="PANTHER" id="PTHR38602">
    <property type="entry name" value="INNER MEMBRANE PROTEIN-RELATED"/>
    <property type="match status" value="1"/>
</dbReference>
<keyword evidence="1" id="KW-0472">Membrane</keyword>
<name>A0A0T5YVT2_9GAMM</name>
<gene>
    <name evidence="2" type="ORF">Ga0074115_10916</name>
</gene>
<dbReference type="RefSeq" id="WP_324616995.1">
    <property type="nucleotide sequence ID" value="NZ_KQ556915.1"/>
</dbReference>
<evidence type="ECO:0000313" key="3">
    <source>
        <dbReference type="Proteomes" id="UP000051634"/>
    </source>
</evidence>
<dbReference type="PANTHER" id="PTHR38602:SF1">
    <property type="entry name" value="INNER MEMBRANE PROTEIN"/>
    <property type="match status" value="1"/>
</dbReference>
<feature type="transmembrane region" description="Helical" evidence="1">
    <location>
        <begin position="98"/>
        <end position="116"/>
    </location>
</feature>
<evidence type="ECO:0008006" key="4">
    <source>
        <dbReference type="Google" id="ProtNLM"/>
    </source>
</evidence>
<dbReference type="EMBL" id="LDXT01000088">
    <property type="protein sequence ID" value="KRT54711.1"/>
    <property type="molecule type" value="Genomic_DNA"/>
</dbReference>
<dbReference type="Proteomes" id="UP000051634">
    <property type="component" value="Unassembled WGS sequence"/>
</dbReference>
<keyword evidence="1" id="KW-1133">Transmembrane helix</keyword>
<keyword evidence="3" id="KW-1185">Reference proteome</keyword>
<accession>A0A0T5YVT2</accession>
<organism evidence="2 3">
    <name type="scientific">endosymbiont of Ridgeia piscesae</name>
    <dbReference type="NCBI Taxonomy" id="54398"/>
    <lineage>
        <taxon>Bacteria</taxon>
        <taxon>Pseudomonadati</taxon>
        <taxon>Pseudomonadota</taxon>
        <taxon>Gammaproteobacteria</taxon>
        <taxon>sulfur-oxidizing symbionts</taxon>
    </lineage>
</organism>
<evidence type="ECO:0000313" key="2">
    <source>
        <dbReference type="EMBL" id="KRT54711.1"/>
    </source>
</evidence>
<dbReference type="Pfam" id="PF09838">
    <property type="entry name" value="DUF2065"/>
    <property type="match status" value="1"/>
</dbReference>
<comment type="caution">
    <text evidence="2">The sequence shown here is derived from an EMBL/GenBank/DDBJ whole genome shotgun (WGS) entry which is preliminary data.</text>
</comment>
<keyword evidence="1" id="KW-0812">Transmembrane</keyword>
<sequence>MWGRIIRCRVEIAGNGRAIARILPLGNALWVQRSSGWFGSKAAARDLFKGSSIKGATVDYLWPALALLLVLEGLWPSLAPASMRRMLLSIAQMDDRSLRISGLISIFSGLALSFFVI</sequence>
<reference evidence="2 3" key="1">
    <citation type="submission" date="2015-11" db="EMBL/GenBank/DDBJ databases">
        <title>The genome of Candidatus Endoriftia persephone in Ridgeia piscesae and population structure of the North Eastern Pacific vestimentiferan symbionts.</title>
        <authorList>
            <person name="Perez M."/>
            <person name="Juniper K.S."/>
        </authorList>
    </citation>
    <scope>NUCLEOTIDE SEQUENCE [LARGE SCALE GENOMIC DNA]</scope>
    <source>
        <strain evidence="2">Ind11</strain>
    </source>
</reference>
<dbReference type="InterPro" id="IPR019201">
    <property type="entry name" value="DUF2065"/>
</dbReference>
<feature type="transmembrane region" description="Helical" evidence="1">
    <location>
        <begin position="60"/>
        <end position="78"/>
    </location>
</feature>
<evidence type="ECO:0000256" key="1">
    <source>
        <dbReference type="SAM" id="Phobius"/>
    </source>
</evidence>
<protein>
    <recommendedName>
        <fullName evidence="4">DUF2065 domain-containing protein</fullName>
    </recommendedName>
</protein>
<dbReference type="AlphaFoldDB" id="A0A0T5YVT2"/>